<dbReference type="EMBL" id="MT142846">
    <property type="protein sequence ID" value="QJA89457.1"/>
    <property type="molecule type" value="Genomic_DNA"/>
</dbReference>
<sequence>MSPGGFDMAFTGHVHGNWKFKPNMVNVGVDVWDFYPVDAKQILKAYRNWEMGRDEKWPKM</sequence>
<dbReference type="Gene3D" id="3.60.21.10">
    <property type="match status" value="1"/>
</dbReference>
<evidence type="ECO:0000313" key="1">
    <source>
        <dbReference type="EMBL" id="QJA89457.1"/>
    </source>
</evidence>
<proteinExistence type="predicted"/>
<organism evidence="1">
    <name type="scientific">viral metagenome</name>
    <dbReference type="NCBI Taxonomy" id="1070528"/>
    <lineage>
        <taxon>unclassified sequences</taxon>
        <taxon>metagenomes</taxon>
        <taxon>organismal metagenomes</taxon>
    </lineage>
</organism>
<gene>
    <name evidence="1" type="ORF">MM415B02554_0014</name>
</gene>
<reference evidence="1" key="1">
    <citation type="submission" date="2020-03" db="EMBL/GenBank/DDBJ databases">
        <title>The deep terrestrial virosphere.</title>
        <authorList>
            <person name="Holmfeldt K."/>
            <person name="Nilsson E."/>
            <person name="Simone D."/>
            <person name="Lopez-Fernandez M."/>
            <person name="Wu X."/>
            <person name="de Brujin I."/>
            <person name="Lundin D."/>
            <person name="Andersson A."/>
            <person name="Bertilsson S."/>
            <person name="Dopson M."/>
        </authorList>
    </citation>
    <scope>NUCLEOTIDE SEQUENCE</scope>
    <source>
        <strain evidence="1">MM415B02554</strain>
    </source>
</reference>
<dbReference type="InterPro" id="IPR029052">
    <property type="entry name" value="Metallo-depent_PP-like"/>
</dbReference>
<accession>A0A6M3L3Z7</accession>
<name>A0A6M3L3Z7_9ZZZZ</name>
<protein>
    <submittedName>
        <fullName evidence="1">Uncharacterized protein</fullName>
    </submittedName>
</protein>
<dbReference type="AlphaFoldDB" id="A0A6M3L3Z7"/>